<organism evidence="1 2">
    <name type="scientific">Aspergillus granulosus</name>
    <dbReference type="NCBI Taxonomy" id="176169"/>
    <lineage>
        <taxon>Eukaryota</taxon>
        <taxon>Fungi</taxon>
        <taxon>Dikarya</taxon>
        <taxon>Ascomycota</taxon>
        <taxon>Pezizomycotina</taxon>
        <taxon>Eurotiomycetes</taxon>
        <taxon>Eurotiomycetidae</taxon>
        <taxon>Eurotiales</taxon>
        <taxon>Aspergillaceae</taxon>
        <taxon>Aspergillus</taxon>
        <taxon>Aspergillus subgen. Nidulantes</taxon>
    </lineage>
</organism>
<proteinExistence type="predicted"/>
<keyword evidence="2" id="KW-1185">Reference proteome</keyword>
<reference evidence="1 2" key="1">
    <citation type="submission" date="2024-07" db="EMBL/GenBank/DDBJ databases">
        <title>Section-level genome sequencing and comparative genomics of Aspergillus sections Usti and Cavernicolus.</title>
        <authorList>
            <consortium name="Lawrence Berkeley National Laboratory"/>
            <person name="Nybo J.L."/>
            <person name="Vesth T.C."/>
            <person name="Theobald S."/>
            <person name="Frisvad J.C."/>
            <person name="Larsen T.O."/>
            <person name="Kjaerboelling I."/>
            <person name="Rothschild-Mancinelli K."/>
            <person name="Lyhne E.K."/>
            <person name="Kogle M.E."/>
            <person name="Barry K."/>
            <person name="Clum A."/>
            <person name="Na H."/>
            <person name="Ledsgaard L."/>
            <person name="Lin J."/>
            <person name="Lipzen A."/>
            <person name="Kuo A."/>
            <person name="Riley R."/>
            <person name="Mondo S."/>
            <person name="Labutti K."/>
            <person name="Haridas S."/>
            <person name="Pangalinan J."/>
            <person name="Salamov A.A."/>
            <person name="Simmons B.A."/>
            <person name="Magnuson J.K."/>
            <person name="Chen J."/>
            <person name="Drula E."/>
            <person name="Henrissat B."/>
            <person name="Wiebenga A."/>
            <person name="Lubbers R.J."/>
            <person name="Gomes A.C."/>
            <person name="Makela M.R."/>
            <person name="Stajich J."/>
            <person name="Grigoriev I.V."/>
            <person name="Mortensen U.H."/>
            <person name="De Vries R.P."/>
            <person name="Baker S.E."/>
            <person name="Andersen M.R."/>
        </authorList>
    </citation>
    <scope>NUCLEOTIDE SEQUENCE [LARGE SCALE GENOMIC DNA]</scope>
    <source>
        <strain evidence="1 2">CBS 588.65</strain>
    </source>
</reference>
<accession>A0ABR4H698</accession>
<sequence length="99" mass="10519">MPGPALGSSLWVTPFGTIIPGWAPLPSSSIYLLPGRRPAGTLALTLARSRQLLIFSLTLSPRCVIVPPKVCAVPSYSPSKPQNSQIGRACDVAELSHQR</sequence>
<protein>
    <submittedName>
        <fullName evidence="1">Uncharacterized protein</fullName>
    </submittedName>
</protein>
<evidence type="ECO:0000313" key="1">
    <source>
        <dbReference type="EMBL" id="KAL2810313.1"/>
    </source>
</evidence>
<name>A0ABR4H698_9EURO</name>
<dbReference type="Proteomes" id="UP001610334">
    <property type="component" value="Unassembled WGS sequence"/>
</dbReference>
<dbReference type="EMBL" id="JBFXLT010000073">
    <property type="protein sequence ID" value="KAL2810313.1"/>
    <property type="molecule type" value="Genomic_DNA"/>
</dbReference>
<evidence type="ECO:0000313" key="2">
    <source>
        <dbReference type="Proteomes" id="UP001610334"/>
    </source>
</evidence>
<comment type="caution">
    <text evidence="1">The sequence shown here is derived from an EMBL/GenBank/DDBJ whole genome shotgun (WGS) entry which is preliminary data.</text>
</comment>
<gene>
    <name evidence="1" type="ORF">BJX63DRAFT_320889</name>
</gene>